<feature type="domain" description="ALK/LTK-like glycine-rich" evidence="17">
    <location>
        <begin position="90"/>
        <end position="250"/>
    </location>
</feature>
<dbReference type="GO" id="GO:0005886">
    <property type="term" value="C:plasma membrane"/>
    <property type="evidence" value="ECO:0007669"/>
    <property type="project" value="UniProtKB-SubCell"/>
</dbReference>
<evidence type="ECO:0000256" key="6">
    <source>
        <dbReference type="ARBA" id="ARBA00022729"/>
    </source>
</evidence>
<dbReference type="EC" id="2.7.10.1" evidence="2"/>
<keyword evidence="3" id="KW-1003">Cell membrane</keyword>
<protein>
    <recommendedName>
        <fullName evidence="2">receptor protein-tyrosine kinase</fullName>
        <ecNumber evidence="2">2.7.10.1</ecNumber>
    </recommendedName>
</protein>
<sequence>MYLLNRIIFTGLIFISWQLNAQVALPTFQGVQSAPKDLYSFSSHTFTSCGSTGRYGPTLSNCTNAYSPAWVDNTDYFNVTNGIQFWTVPETGTYTIEVWGARGGYSGYSTSLYGKGTKMKSDHSLTKGEIIKILIGQPGSVNSATNYQYNSSGGGGSFVWKSGASSPLVVAGGGGGGSHQNSQHSNLDANVGESGKPGIDTNGSVTQSNGGSDGSGGSGSSYSYQAGSGGGWLSDGGGGHNQCAYAVSGGKGINNNGGAGGEGGNHQGGGTNYLGGFGGGGGASGACGTSGSGGGGGYSGGGVGNTCCSSMGGGGGSYNTGSNNYSSTSLGYNTGDGKVIITKN</sequence>
<evidence type="ECO:0000256" key="2">
    <source>
        <dbReference type="ARBA" id="ARBA00011902"/>
    </source>
</evidence>
<keyword evidence="8" id="KW-0418">Kinase</keyword>
<dbReference type="EMBL" id="UINC01082440">
    <property type="protein sequence ID" value="SVC27202.1"/>
    <property type="molecule type" value="Genomic_DNA"/>
</dbReference>
<evidence type="ECO:0000256" key="15">
    <source>
        <dbReference type="ARBA" id="ARBA00023180"/>
    </source>
</evidence>
<accession>A0A382KVP7</accession>
<evidence type="ECO:0000256" key="8">
    <source>
        <dbReference type="ARBA" id="ARBA00022777"/>
    </source>
</evidence>
<dbReference type="GO" id="GO:0005524">
    <property type="term" value="F:ATP binding"/>
    <property type="evidence" value="ECO:0007669"/>
    <property type="project" value="UniProtKB-KW"/>
</dbReference>
<evidence type="ECO:0000256" key="3">
    <source>
        <dbReference type="ARBA" id="ARBA00022475"/>
    </source>
</evidence>
<evidence type="ECO:0000256" key="4">
    <source>
        <dbReference type="ARBA" id="ARBA00022679"/>
    </source>
</evidence>
<keyword evidence="14" id="KW-0675">Receptor</keyword>
<dbReference type="Pfam" id="PF12810">
    <property type="entry name" value="ALK_LTK_GRD"/>
    <property type="match status" value="1"/>
</dbReference>
<evidence type="ECO:0000256" key="11">
    <source>
        <dbReference type="ARBA" id="ARBA00023136"/>
    </source>
</evidence>
<keyword evidence="13" id="KW-1015">Disulfide bond</keyword>
<keyword evidence="6" id="KW-0732">Signal</keyword>
<evidence type="ECO:0000256" key="9">
    <source>
        <dbReference type="ARBA" id="ARBA00022840"/>
    </source>
</evidence>
<evidence type="ECO:0000256" key="13">
    <source>
        <dbReference type="ARBA" id="ARBA00023157"/>
    </source>
</evidence>
<organism evidence="18">
    <name type="scientific">marine metagenome</name>
    <dbReference type="NCBI Taxonomy" id="408172"/>
    <lineage>
        <taxon>unclassified sequences</taxon>
        <taxon>metagenomes</taxon>
        <taxon>ecological metagenomes</taxon>
    </lineage>
</organism>
<evidence type="ECO:0000256" key="10">
    <source>
        <dbReference type="ARBA" id="ARBA00022989"/>
    </source>
</evidence>
<keyword evidence="11" id="KW-0472">Membrane</keyword>
<keyword evidence="5" id="KW-0812">Transmembrane</keyword>
<dbReference type="PANTHER" id="PTHR31535">
    <property type="match status" value="1"/>
</dbReference>
<evidence type="ECO:0000256" key="16">
    <source>
        <dbReference type="SAM" id="MobiDB-lite"/>
    </source>
</evidence>
<comment type="subcellular location">
    <subcellularLocation>
        <location evidence="1">Cell membrane</location>
        <topology evidence="1">Single-pass type I membrane protein</topology>
    </subcellularLocation>
</comment>
<keyword evidence="4" id="KW-0808">Transferase</keyword>
<keyword evidence="15" id="KW-0325">Glycoprotein</keyword>
<evidence type="ECO:0000256" key="1">
    <source>
        <dbReference type="ARBA" id="ARBA00004251"/>
    </source>
</evidence>
<dbReference type="AlphaFoldDB" id="A0A382KVP7"/>
<dbReference type="GO" id="GO:0004714">
    <property type="term" value="F:transmembrane receptor protein tyrosine kinase activity"/>
    <property type="evidence" value="ECO:0007669"/>
    <property type="project" value="UniProtKB-EC"/>
</dbReference>
<proteinExistence type="predicted"/>
<evidence type="ECO:0000259" key="17">
    <source>
        <dbReference type="Pfam" id="PF12810"/>
    </source>
</evidence>
<dbReference type="InterPro" id="IPR055163">
    <property type="entry name" value="ALK/LTK-like_GRD"/>
</dbReference>
<evidence type="ECO:0000256" key="5">
    <source>
        <dbReference type="ARBA" id="ARBA00022692"/>
    </source>
</evidence>
<evidence type="ECO:0000313" key="18">
    <source>
        <dbReference type="EMBL" id="SVC27202.1"/>
    </source>
</evidence>
<evidence type="ECO:0000256" key="14">
    <source>
        <dbReference type="ARBA" id="ARBA00023170"/>
    </source>
</evidence>
<keyword evidence="10" id="KW-1133">Transmembrane helix</keyword>
<reference evidence="18" key="1">
    <citation type="submission" date="2018-05" db="EMBL/GenBank/DDBJ databases">
        <authorList>
            <person name="Lanie J.A."/>
            <person name="Ng W.-L."/>
            <person name="Kazmierczak K.M."/>
            <person name="Andrzejewski T.M."/>
            <person name="Davidsen T.M."/>
            <person name="Wayne K.J."/>
            <person name="Tettelin H."/>
            <person name="Glass J.I."/>
            <person name="Rusch D."/>
            <person name="Podicherti R."/>
            <person name="Tsui H.-C.T."/>
            <person name="Winkler M.E."/>
        </authorList>
    </citation>
    <scope>NUCLEOTIDE SEQUENCE</scope>
</reference>
<keyword evidence="12" id="KW-0829">Tyrosine-protein kinase</keyword>
<feature type="region of interest" description="Disordered" evidence="16">
    <location>
        <begin position="171"/>
        <end position="222"/>
    </location>
</feature>
<keyword evidence="9" id="KW-0067">ATP-binding</keyword>
<dbReference type="PANTHER" id="PTHR31535:SF3">
    <property type="entry name" value="REGULATORY PROTEIN ZESTE"/>
    <property type="match status" value="1"/>
</dbReference>
<name>A0A382KVP7_9ZZZZ</name>
<gene>
    <name evidence="18" type="ORF">METZ01_LOCUS280056</name>
</gene>
<evidence type="ECO:0000256" key="7">
    <source>
        <dbReference type="ARBA" id="ARBA00022741"/>
    </source>
</evidence>
<keyword evidence="7" id="KW-0547">Nucleotide-binding</keyword>
<evidence type="ECO:0000256" key="12">
    <source>
        <dbReference type="ARBA" id="ARBA00023137"/>
    </source>
</evidence>